<evidence type="ECO:0000256" key="2">
    <source>
        <dbReference type="SAM" id="Phobius"/>
    </source>
</evidence>
<feature type="transmembrane region" description="Helical" evidence="2">
    <location>
        <begin position="51"/>
        <end position="70"/>
    </location>
</feature>
<evidence type="ECO:0008006" key="5">
    <source>
        <dbReference type="Google" id="ProtNLM"/>
    </source>
</evidence>
<dbReference type="EMBL" id="CAJZBQ010000016">
    <property type="protein sequence ID" value="CAG9316549.1"/>
    <property type="molecule type" value="Genomic_DNA"/>
</dbReference>
<accession>A0AAU9ILV5</accession>
<name>A0AAU9ILV5_9CILI</name>
<gene>
    <name evidence="3" type="ORF">BSTOLATCC_MIC16658</name>
</gene>
<sequence length="123" mass="14134">MASRDYSETKSEPDDLTPQNNSKENSAEKFEIEETSQITELVSYRFPYGKVILTISLLIAIVSLIVIGIIEQAKANFVAVGIPYWIIAFILTVPWTLYFVNLVRFYRAHPLERNRILNEIPDI</sequence>
<evidence type="ECO:0000256" key="1">
    <source>
        <dbReference type="SAM" id="MobiDB-lite"/>
    </source>
</evidence>
<evidence type="ECO:0000313" key="3">
    <source>
        <dbReference type="EMBL" id="CAG9316549.1"/>
    </source>
</evidence>
<feature type="region of interest" description="Disordered" evidence="1">
    <location>
        <begin position="1"/>
        <end position="31"/>
    </location>
</feature>
<keyword evidence="2" id="KW-0812">Transmembrane</keyword>
<organism evidence="3 4">
    <name type="scientific">Blepharisma stoltei</name>
    <dbReference type="NCBI Taxonomy" id="1481888"/>
    <lineage>
        <taxon>Eukaryota</taxon>
        <taxon>Sar</taxon>
        <taxon>Alveolata</taxon>
        <taxon>Ciliophora</taxon>
        <taxon>Postciliodesmatophora</taxon>
        <taxon>Heterotrichea</taxon>
        <taxon>Heterotrichida</taxon>
        <taxon>Blepharismidae</taxon>
        <taxon>Blepharisma</taxon>
    </lineage>
</organism>
<feature type="compositionally biased region" description="Basic and acidic residues" evidence="1">
    <location>
        <begin position="1"/>
        <end position="13"/>
    </location>
</feature>
<dbReference type="AlphaFoldDB" id="A0AAU9ILV5"/>
<dbReference type="Proteomes" id="UP001162131">
    <property type="component" value="Unassembled WGS sequence"/>
</dbReference>
<evidence type="ECO:0000313" key="4">
    <source>
        <dbReference type="Proteomes" id="UP001162131"/>
    </source>
</evidence>
<feature type="transmembrane region" description="Helical" evidence="2">
    <location>
        <begin position="82"/>
        <end position="106"/>
    </location>
</feature>
<reference evidence="3" key="1">
    <citation type="submission" date="2021-09" db="EMBL/GenBank/DDBJ databases">
        <authorList>
            <consortium name="AG Swart"/>
            <person name="Singh M."/>
            <person name="Singh A."/>
            <person name="Seah K."/>
            <person name="Emmerich C."/>
        </authorList>
    </citation>
    <scope>NUCLEOTIDE SEQUENCE</scope>
    <source>
        <strain evidence="3">ATCC30299</strain>
    </source>
</reference>
<proteinExistence type="predicted"/>
<keyword evidence="4" id="KW-1185">Reference proteome</keyword>
<comment type="caution">
    <text evidence="3">The sequence shown here is derived from an EMBL/GenBank/DDBJ whole genome shotgun (WGS) entry which is preliminary data.</text>
</comment>
<protein>
    <recommendedName>
        <fullName evidence="5">Transmembrane protein 230</fullName>
    </recommendedName>
</protein>
<keyword evidence="2" id="KW-1133">Transmembrane helix</keyword>
<keyword evidence="2" id="KW-0472">Membrane</keyword>